<accession>A0A840UL60</accession>
<feature type="modified residue" description="4-aspartylphosphate" evidence="1">
    <location>
        <position position="55"/>
    </location>
</feature>
<protein>
    <submittedName>
        <fullName evidence="4">Response regulator NasT</fullName>
    </submittedName>
</protein>
<dbReference type="InterPro" id="IPR011006">
    <property type="entry name" value="CheY-like_superfamily"/>
</dbReference>
<dbReference type="PROSITE" id="PS50921">
    <property type="entry name" value="ANTAR"/>
    <property type="match status" value="1"/>
</dbReference>
<dbReference type="Gene3D" id="1.10.10.10">
    <property type="entry name" value="Winged helix-like DNA-binding domain superfamily/Winged helix DNA-binding domain"/>
    <property type="match status" value="1"/>
</dbReference>
<evidence type="ECO:0000259" key="2">
    <source>
        <dbReference type="PROSITE" id="PS50110"/>
    </source>
</evidence>
<dbReference type="PROSITE" id="PS50110">
    <property type="entry name" value="RESPONSE_REGULATORY"/>
    <property type="match status" value="1"/>
</dbReference>
<sequence>MDKLKIVIADNESIIRMDLKEILEEAGHNVVGEAINGKRAVELARKYHPDLVIMDIKMPEMDGITAAKIIDDENIAPVLLLTAFSQADIVEKAKHSGVLAYLVKPVREDNLFPAIEIALTRFKEIQSLELELNDVKNSLEMRKTLDRAKGILMDAYNLNESEAYRRIQQYSMAKRKTIKEVAEAIIRSALKNKA</sequence>
<comment type="caution">
    <text evidence="4">The sequence shown here is derived from an EMBL/GenBank/DDBJ whole genome shotgun (WGS) entry which is preliminary data.</text>
</comment>
<dbReference type="EMBL" id="JACHFH010000005">
    <property type="protein sequence ID" value="MBB5335448.1"/>
    <property type="molecule type" value="Genomic_DNA"/>
</dbReference>
<keyword evidence="5" id="KW-1185">Reference proteome</keyword>
<dbReference type="Pfam" id="PF03861">
    <property type="entry name" value="ANTAR"/>
    <property type="match status" value="1"/>
</dbReference>
<dbReference type="Gene3D" id="3.40.50.2300">
    <property type="match status" value="1"/>
</dbReference>
<name>A0A840UL60_9FIRM</name>
<proteinExistence type="predicted"/>
<dbReference type="GO" id="GO:0000160">
    <property type="term" value="P:phosphorelay signal transduction system"/>
    <property type="evidence" value="ECO:0007669"/>
    <property type="project" value="InterPro"/>
</dbReference>
<gene>
    <name evidence="4" type="ORF">HNR32_000573</name>
</gene>
<dbReference type="InterPro" id="IPR036388">
    <property type="entry name" value="WH-like_DNA-bd_sf"/>
</dbReference>
<dbReference type="PIRSF" id="PIRSF036382">
    <property type="entry name" value="RR_antiterm"/>
    <property type="match status" value="1"/>
</dbReference>
<dbReference type="AlphaFoldDB" id="A0A840UL60"/>
<evidence type="ECO:0000256" key="1">
    <source>
        <dbReference type="PROSITE-ProRule" id="PRU00169"/>
    </source>
</evidence>
<evidence type="ECO:0000259" key="3">
    <source>
        <dbReference type="PROSITE" id="PS50921"/>
    </source>
</evidence>
<feature type="domain" description="Response regulatory" evidence="2">
    <location>
        <begin position="5"/>
        <end position="119"/>
    </location>
</feature>
<evidence type="ECO:0000313" key="5">
    <source>
        <dbReference type="Proteomes" id="UP000559117"/>
    </source>
</evidence>
<evidence type="ECO:0000313" key="4">
    <source>
        <dbReference type="EMBL" id="MBB5335448.1"/>
    </source>
</evidence>
<dbReference type="InterPro" id="IPR001789">
    <property type="entry name" value="Sig_transdc_resp-reg_receiver"/>
</dbReference>
<reference evidence="4 5" key="1">
    <citation type="submission" date="2020-08" db="EMBL/GenBank/DDBJ databases">
        <title>Genomic Encyclopedia of Type Strains, Phase IV (KMG-IV): sequencing the most valuable type-strain genomes for metagenomic binning, comparative biology and taxonomic classification.</title>
        <authorList>
            <person name="Goeker M."/>
        </authorList>
    </citation>
    <scope>NUCLEOTIDE SEQUENCE [LARGE SCALE GENOMIC DNA]</scope>
    <source>
        <strain evidence="4 5">DSM 24661</strain>
    </source>
</reference>
<organism evidence="4 5">
    <name type="scientific">Pectinatus brassicae</name>
    <dbReference type="NCBI Taxonomy" id="862415"/>
    <lineage>
        <taxon>Bacteria</taxon>
        <taxon>Bacillati</taxon>
        <taxon>Bacillota</taxon>
        <taxon>Negativicutes</taxon>
        <taxon>Selenomonadales</taxon>
        <taxon>Selenomonadaceae</taxon>
        <taxon>Pectinatus</taxon>
    </lineage>
</organism>
<keyword evidence="1" id="KW-0597">Phosphoprotein</keyword>
<dbReference type="Pfam" id="PF00072">
    <property type="entry name" value="Response_reg"/>
    <property type="match status" value="1"/>
</dbReference>
<dbReference type="Proteomes" id="UP000559117">
    <property type="component" value="Unassembled WGS sequence"/>
</dbReference>
<dbReference type="SMART" id="SM01012">
    <property type="entry name" value="ANTAR"/>
    <property type="match status" value="1"/>
</dbReference>
<dbReference type="GO" id="GO:0003723">
    <property type="term" value="F:RNA binding"/>
    <property type="evidence" value="ECO:0007669"/>
    <property type="project" value="InterPro"/>
</dbReference>
<dbReference type="InterPro" id="IPR005561">
    <property type="entry name" value="ANTAR"/>
</dbReference>
<dbReference type="SUPFAM" id="SSF52172">
    <property type="entry name" value="CheY-like"/>
    <property type="match status" value="1"/>
</dbReference>
<dbReference type="RefSeq" id="WP_183859455.1">
    <property type="nucleotide sequence ID" value="NZ_JACHFH010000005.1"/>
</dbReference>
<feature type="domain" description="ANTAR" evidence="3">
    <location>
        <begin position="125"/>
        <end position="186"/>
    </location>
</feature>
<dbReference type="PANTHER" id="PTHR43367">
    <property type="match status" value="1"/>
</dbReference>
<dbReference type="SMART" id="SM00448">
    <property type="entry name" value="REC"/>
    <property type="match status" value="1"/>
</dbReference>
<dbReference type="InterPro" id="IPR008327">
    <property type="entry name" value="Sig_transdc_resp-reg_antiterm"/>
</dbReference>
<dbReference type="PANTHER" id="PTHR43367:SF1">
    <property type="entry name" value="TWO-COMPONENT RESPONSE REGULATOR-LIKE APRR6-RELATED"/>
    <property type="match status" value="1"/>
</dbReference>